<dbReference type="GO" id="GO:0016616">
    <property type="term" value="F:oxidoreductase activity, acting on the CH-OH group of donors, NAD or NADP as acceptor"/>
    <property type="evidence" value="ECO:0007669"/>
    <property type="project" value="InterPro"/>
</dbReference>
<dbReference type="SUPFAM" id="SSF56327">
    <property type="entry name" value="LDH C-terminal domain-like"/>
    <property type="match status" value="1"/>
</dbReference>
<comment type="caution">
    <text evidence="1">The sequence shown here is derived from an EMBL/GenBank/DDBJ whole genome shotgun (WGS) entry which is preliminary data.</text>
</comment>
<accession>A0A8E0IQH1</accession>
<evidence type="ECO:0000313" key="2">
    <source>
        <dbReference type="Proteomes" id="UP000014252"/>
    </source>
</evidence>
<reference evidence="1 2" key="1">
    <citation type="journal article" date="2013" name="PLoS ONE">
        <title>Lactobacillus paracasei comparative genomics: towards species pan-genome definition and exploitation of diversity.</title>
        <authorList>
            <person name="Smokvina T."/>
            <person name="Wels M."/>
            <person name="Polka J."/>
            <person name="Chervaux C."/>
            <person name="Brisse S."/>
            <person name="Boekhorst J."/>
            <person name="van Hylckama Vlieg J.E."/>
            <person name="Siezen R.J."/>
        </authorList>
    </citation>
    <scope>NUCLEOTIDE SEQUENCE [LARGE SCALE GENOMIC DNA]</scope>
    <source>
        <strain evidence="1 2">Lpp71</strain>
    </source>
</reference>
<proteinExistence type="predicted"/>
<sequence length="124" mass="13188">MSRAYVGATPVLRLLNDQTIFTDGLDAVRSFLRSPLTVLLGRLVIPIIAAYSGDSLIGTLTHLMDVEDDTGQVYSSPVLLNDSGVVTLATVAGSDDEEAALSQTKQTVQDQIKAIEQGASKHET</sequence>
<dbReference type="AlphaFoldDB" id="A0A8E0IQH1"/>
<evidence type="ECO:0000313" key="1">
    <source>
        <dbReference type="EMBL" id="EPC71339.1"/>
    </source>
</evidence>
<dbReference type="InterPro" id="IPR015955">
    <property type="entry name" value="Lactate_DH/Glyco_Ohase_4_C"/>
</dbReference>
<organism evidence="1 2">
    <name type="scientific">Lacticaseibacillus paracasei subsp. paracasei Lpp71</name>
    <dbReference type="NCBI Taxonomy" id="1256207"/>
    <lineage>
        <taxon>Bacteria</taxon>
        <taxon>Bacillati</taxon>
        <taxon>Bacillota</taxon>
        <taxon>Bacilli</taxon>
        <taxon>Lactobacillales</taxon>
        <taxon>Lactobacillaceae</taxon>
        <taxon>Lacticaseibacillus</taxon>
    </lineage>
</organism>
<dbReference type="EMBL" id="ANKD01000667">
    <property type="protein sequence ID" value="EPC71339.1"/>
    <property type="molecule type" value="Genomic_DNA"/>
</dbReference>
<protein>
    <submittedName>
        <fullName evidence="1">Malate/lactate dehydrogenase</fullName>
    </submittedName>
</protein>
<name>A0A8E0IQH1_LACPA</name>
<gene>
    <name evidence="1" type="ORF">Lpp71_13440</name>
</gene>
<dbReference type="Proteomes" id="UP000014252">
    <property type="component" value="Unassembled WGS sequence"/>
</dbReference>